<reference evidence="2" key="1">
    <citation type="submission" date="2004-07" db="EMBL/GenBank/DDBJ databases">
        <authorList>
            <person name="Town C.D."/>
        </authorList>
    </citation>
    <scope>NUCLEOTIDE SEQUENCE</scope>
</reference>
<proteinExistence type="predicted"/>
<feature type="domain" description="F-box associated beta-propeller type 1" evidence="1">
    <location>
        <begin position="71"/>
        <end position="219"/>
    </location>
</feature>
<reference evidence="2" key="2">
    <citation type="submission" date="2007-03" db="EMBL/GenBank/DDBJ databases">
        <authorList>
            <consortium name="The International Medicago Genome Annotation Group"/>
        </authorList>
    </citation>
    <scope>NUCLEOTIDE SEQUENCE</scope>
</reference>
<dbReference type="Pfam" id="PF07734">
    <property type="entry name" value="FBA_1"/>
    <property type="match status" value="1"/>
</dbReference>
<accession>Q2HV77</accession>
<gene>
    <name evidence="3" type="ordered locus">MTR_7g079400</name>
    <name evidence="2" type="ORF">MtrDRAFT_AC148994g35v2</name>
</gene>
<sequence length="337" mass="38630">MLKMNKSLEHHVSKQDDLIVIDSDKSSEETISNDRRANLKVRKKTVNDNSAYHSLHLGFLPHRSYPKIRGSCRGFLLLDCNTCLYLWNPSTGFHEQILVSNSNNNYFKLLFGFGYDLSSDNYIVLLGSYKYNYSNTNSIDLEIFPLRANKWEEIEFDSHLPYRNTARSNGWPRVGLFLNGTIHWLVHNHETNKDVIVAFDLKEATMSEIALPNDFYTDYSPVDYDLLVFGGLISLWILEMDAVKIRVMHEYAMDSCWTRTLVFSMHPAPHFSPISFTKFGDIVGTDCRGGFVKFNDKGQLLEHHSRGDCYFVRSQIAVHTKSYTESLLSLPGGGEQA</sequence>
<dbReference type="PANTHER" id="PTHR31672">
    <property type="entry name" value="BNACNNG10540D PROTEIN"/>
    <property type="match status" value="1"/>
</dbReference>
<evidence type="ECO:0000313" key="2">
    <source>
        <dbReference type="EMBL" id="ABD28570.2"/>
    </source>
</evidence>
<dbReference type="PANTHER" id="PTHR31672:SF13">
    <property type="entry name" value="F-BOX PROTEIN CPR30-LIKE"/>
    <property type="match status" value="1"/>
</dbReference>
<dbReference type="InterPro" id="IPR050796">
    <property type="entry name" value="SCF_F-box_component"/>
</dbReference>
<dbReference type="EMBL" id="CM001223">
    <property type="protein sequence ID" value="AES80331.1"/>
    <property type="molecule type" value="Genomic_DNA"/>
</dbReference>
<dbReference type="HOGENOM" id="CLU_027176_3_0_1"/>
<dbReference type="Proteomes" id="UP000002051">
    <property type="component" value="Unassembled WGS sequence"/>
</dbReference>
<reference evidence="3 5" key="3">
    <citation type="journal article" date="2011" name="Nature">
        <title>The Medicago genome provides insight into the evolution of rhizobial symbioses.</title>
        <authorList>
            <person name="Young N.D."/>
            <person name="Debelle F."/>
            <person name="Oldroyd G.E."/>
            <person name="Geurts R."/>
            <person name="Cannon S.B."/>
            <person name="Udvardi M.K."/>
            <person name="Benedito V.A."/>
            <person name="Mayer K.F."/>
            <person name="Gouzy J."/>
            <person name="Schoof H."/>
            <person name="Van de Peer Y."/>
            <person name="Proost S."/>
            <person name="Cook D.R."/>
            <person name="Meyers B.C."/>
            <person name="Spannagl M."/>
            <person name="Cheung F."/>
            <person name="De Mita S."/>
            <person name="Krishnakumar V."/>
            <person name="Gundlach H."/>
            <person name="Zhou S."/>
            <person name="Mudge J."/>
            <person name="Bharti A.K."/>
            <person name="Murray J.D."/>
            <person name="Naoumkina M.A."/>
            <person name="Rosen B."/>
            <person name="Silverstein K.A."/>
            <person name="Tang H."/>
            <person name="Rombauts S."/>
            <person name="Zhao P.X."/>
            <person name="Zhou P."/>
            <person name="Barbe V."/>
            <person name="Bardou P."/>
            <person name="Bechner M."/>
            <person name="Bellec A."/>
            <person name="Berger A."/>
            <person name="Berges H."/>
            <person name="Bidwell S."/>
            <person name="Bisseling T."/>
            <person name="Choisne N."/>
            <person name="Couloux A."/>
            <person name="Denny R."/>
            <person name="Deshpande S."/>
            <person name="Dai X."/>
            <person name="Doyle J.J."/>
            <person name="Dudez A.M."/>
            <person name="Farmer A.D."/>
            <person name="Fouteau S."/>
            <person name="Franken C."/>
            <person name="Gibelin C."/>
            <person name="Gish J."/>
            <person name="Goldstein S."/>
            <person name="Gonzalez A.J."/>
            <person name="Green P.J."/>
            <person name="Hallab A."/>
            <person name="Hartog M."/>
            <person name="Hua A."/>
            <person name="Humphray S.J."/>
            <person name="Jeong D.H."/>
            <person name="Jing Y."/>
            <person name="Jocker A."/>
            <person name="Kenton S.M."/>
            <person name="Kim D.J."/>
            <person name="Klee K."/>
            <person name="Lai H."/>
            <person name="Lang C."/>
            <person name="Lin S."/>
            <person name="Macmil S.L."/>
            <person name="Magdelenat G."/>
            <person name="Matthews L."/>
            <person name="McCorrison J."/>
            <person name="Monaghan E.L."/>
            <person name="Mun J.H."/>
            <person name="Najar F.Z."/>
            <person name="Nicholson C."/>
            <person name="Noirot C."/>
            <person name="O'Bleness M."/>
            <person name="Paule C.R."/>
            <person name="Poulain J."/>
            <person name="Prion F."/>
            <person name="Qin B."/>
            <person name="Qu C."/>
            <person name="Retzel E.F."/>
            <person name="Riddle C."/>
            <person name="Sallet E."/>
            <person name="Samain S."/>
            <person name="Samson N."/>
            <person name="Sanders I."/>
            <person name="Saurat O."/>
            <person name="Scarpelli C."/>
            <person name="Schiex T."/>
            <person name="Segurens B."/>
            <person name="Severin A.J."/>
            <person name="Sherrier D.J."/>
            <person name="Shi R."/>
            <person name="Sims S."/>
            <person name="Singer S.R."/>
            <person name="Sinharoy S."/>
            <person name="Sterck L."/>
            <person name="Viollet A."/>
            <person name="Wang B.B."/>
            <person name="Wang K."/>
            <person name="Wang M."/>
            <person name="Wang X."/>
            <person name="Warfsmann J."/>
            <person name="Weissenbach J."/>
            <person name="White D.D."/>
            <person name="White J.D."/>
            <person name="Wiley G.B."/>
            <person name="Wincker P."/>
            <person name="Xing Y."/>
            <person name="Yang L."/>
            <person name="Yao Z."/>
            <person name="Ying F."/>
            <person name="Zhai J."/>
            <person name="Zhou L."/>
            <person name="Zuber A."/>
            <person name="Denarie J."/>
            <person name="Dixon R.A."/>
            <person name="May G.D."/>
            <person name="Schwartz D.C."/>
            <person name="Rogers J."/>
            <person name="Quetier F."/>
            <person name="Town C.D."/>
            <person name="Roe B.A."/>
        </authorList>
    </citation>
    <scope>NUCLEOTIDE SEQUENCE [LARGE SCALE GENOMIC DNA]</scope>
    <source>
        <strain evidence="3">A17</strain>
        <strain evidence="4 5">cv. Jemalong A17</strain>
    </source>
</reference>
<dbReference type="EMBL" id="AC148994">
    <property type="protein sequence ID" value="ABD28570.2"/>
    <property type="molecule type" value="Genomic_DNA"/>
</dbReference>
<dbReference type="SUPFAM" id="SSF50965">
    <property type="entry name" value="Galactose oxidase, central domain"/>
    <property type="match status" value="1"/>
</dbReference>
<evidence type="ECO:0000259" key="1">
    <source>
        <dbReference type="Pfam" id="PF07734"/>
    </source>
</evidence>
<dbReference type="InterPro" id="IPR011043">
    <property type="entry name" value="Gal_Oxase/kelch_b-propeller"/>
</dbReference>
<protein>
    <submittedName>
        <fullName evidence="3">F-box protein interaction domain protein</fullName>
    </submittedName>
    <submittedName>
        <fullName evidence="2">F-box protein interaction domain; Galactose oxidase, central</fullName>
    </submittedName>
</protein>
<name>Q2HV77_MEDTR</name>
<reference evidence="4" key="5">
    <citation type="submission" date="2015-04" db="UniProtKB">
        <authorList>
            <consortium name="EnsemblPlants"/>
        </authorList>
    </citation>
    <scope>IDENTIFICATION</scope>
    <source>
        <strain evidence="4">cv. Jemalong A17</strain>
    </source>
</reference>
<dbReference type="InterPro" id="IPR017451">
    <property type="entry name" value="F-box-assoc_interact_dom"/>
</dbReference>
<keyword evidence="5" id="KW-1185">Reference proteome</keyword>
<organism evidence="2">
    <name type="scientific">Medicago truncatula</name>
    <name type="common">Barrel medic</name>
    <name type="synonym">Medicago tribuloides</name>
    <dbReference type="NCBI Taxonomy" id="3880"/>
    <lineage>
        <taxon>Eukaryota</taxon>
        <taxon>Viridiplantae</taxon>
        <taxon>Streptophyta</taxon>
        <taxon>Embryophyta</taxon>
        <taxon>Tracheophyta</taxon>
        <taxon>Spermatophyta</taxon>
        <taxon>Magnoliopsida</taxon>
        <taxon>eudicotyledons</taxon>
        <taxon>Gunneridae</taxon>
        <taxon>Pentapetalae</taxon>
        <taxon>rosids</taxon>
        <taxon>fabids</taxon>
        <taxon>Fabales</taxon>
        <taxon>Fabaceae</taxon>
        <taxon>Papilionoideae</taxon>
        <taxon>50 kb inversion clade</taxon>
        <taxon>NPAAA clade</taxon>
        <taxon>Hologalegina</taxon>
        <taxon>IRL clade</taxon>
        <taxon>Trifolieae</taxon>
        <taxon>Medicago</taxon>
    </lineage>
</organism>
<dbReference type="EnsemblPlants" id="AES80331">
    <property type="protein sequence ID" value="AES80331"/>
    <property type="gene ID" value="MTR_7g079400"/>
</dbReference>
<dbReference type="InterPro" id="IPR006527">
    <property type="entry name" value="F-box-assoc_dom_typ1"/>
</dbReference>
<dbReference type="NCBIfam" id="TIGR01640">
    <property type="entry name" value="F_box_assoc_1"/>
    <property type="match status" value="1"/>
</dbReference>
<dbReference type="AlphaFoldDB" id="Q2HV77"/>
<evidence type="ECO:0000313" key="3">
    <source>
        <dbReference type="EMBL" id="AES80331.1"/>
    </source>
</evidence>
<reference evidence="3 5" key="4">
    <citation type="journal article" date="2014" name="BMC Genomics">
        <title>An improved genome release (version Mt4.0) for the model legume Medicago truncatula.</title>
        <authorList>
            <person name="Tang H."/>
            <person name="Krishnakumar V."/>
            <person name="Bidwell S."/>
            <person name="Rosen B."/>
            <person name="Chan A."/>
            <person name="Zhou S."/>
            <person name="Gentzbittel L."/>
            <person name="Childs K.L."/>
            <person name="Yandell M."/>
            <person name="Gundlach H."/>
            <person name="Mayer K.F."/>
            <person name="Schwartz D.C."/>
            <person name="Town C.D."/>
        </authorList>
    </citation>
    <scope>GENOME REANNOTATION</scope>
    <source>
        <strain evidence="4 5">cv. Jemalong A17</strain>
    </source>
</reference>
<evidence type="ECO:0000313" key="5">
    <source>
        <dbReference type="Proteomes" id="UP000002051"/>
    </source>
</evidence>
<evidence type="ECO:0000313" key="4">
    <source>
        <dbReference type="EnsemblPlants" id="AES80331"/>
    </source>
</evidence>
<dbReference type="PaxDb" id="3880-AES80331"/>